<evidence type="ECO:0000259" key="5">
    <source>
        <dbReference type="SMART" id="SM00528"/>
    </source>
</evidence>
<dbReference type="SUPFAM" id="SSF81273">
    <property type="entry name" value="H-NS histone-like proteins"/>
    <property type="match status" value="1"/>
</dbReference>
<organism evidence="6 7">
    <name type="scientific">Chromobacterium piscinae</name>
    <dbReference type="NCBI Taxonomy" id="686831"/>
    <lineage>
        <taxon>Bacteria</taxon>
        <taxon>Pseudomonadati</taxon>
        <taxon>Pseudomonadota</taxon>
        <taxon>Betaproteobacteria</taxon>
        <taxon>Neisseriales</taxon>
        <taxon>Chromobacteriaceae</taxon>
        <taxon>Chromobacterium</taxon>
    </lineage>
</organism>
<keyword evidence="4" id="KW-0238">DNA-binding</keyword>
<dbReference type="EMBL" id="JBDQQU010000017">
    <property type="protein sequence ID" value="MEO3956268.1"/>
    <property type="molecule type" value="Genomic_DNA"/>
</dbReference>
<dbReference type="PANTHER" id="PTHR38097:SF2">
    <property type="entry name" value="DNA-BINDING PROTEIN STPA"/>
    <property type="match status" value="1"/>
</dbReference>
<comment type="subcellular location">
    <subcellularLocation>
        <location evidence="1">Cytoplasm</location>
        <location evidence="1">Nucleoid</location>
    </subcellularLocation>
</comment>
<reference evidence="6 7" key="1">
    <citation type="submission" date="2024-05" db="EMBL/GenBank/DDBJ databases">
        <authorList>
            <person name="De Oliveira J.P."/>
            <person name="Noriler S.A."/>
            <person name="De Oliveira A.G."/>
            <person name="Sipoli D.S."/>
        </authorList>
    </citation>
    <scope>NUCLEOTIDE SEQUENCE [LARGE SCALE GENOMIC DNA]</scope>
    <source>
        <strain evidence="6 7">LABIM186</strain>
    </source>
</reference>
<dbReference type="InterPro" id="IPR027444">
    <property type="entry name" value="H-NS_C_dom"/>
</dbReference>
<dbReference type="RefSeq" id="WP_104946469.1">
    <property type="nucleotide sequence ID" value="NZ_JBDJHV010000034.1"/>
</dbReference>
<dbReference type="InterPro" id="IPR037150">
    <property type="entry name" value="H-NS_C_dom_sf"/>
</dbReference>
<keyword evidence="7" id="KW-1185">Reference proteome</keyword>
<evidence type="ECO:0000256" key="4">
    <source>
        <dbReference type="ARBA" id="ARBA00023125"/>
    </source>
</evidence>
<dbReference type="Proteomes" id="UP001438292">
    <property type="component" value="Unassembled WGS sequence"/>
</dbReference>
<gene>
    <name evidence="6" type="ORF">ABH309_17645</name>
</gene>
<sequence length="102" mass="11417">MDLSKLDFPALVALKADVEGEIKRREVEEKSKAKKQILELARSFGLSVEDVLSSKAATVRKPVEAKYRHPDDSNLTWTGRGRKPAWVQTWIDNGKALEALAI</sequence>
<evidence type="ECO:0000256" key="1">
    <source>
        <dbReference type="ARBA" id="ARBA00004453"/>
    </source>
</evidence>
<proteinExistence type="inferred from homology"/>
<evidence type="ECO:0000313" key="6">
    <source>
        <dbReference type="EMBL" id="MEO3956268.1"/>
    </source>
</evidence>
<name>A0ABV0H838_9NEIS</name>
<keyword evidence="3" id="KW-0963">Cytoplasm</keyword>
<comment type="similarity">
    <text evidence="2">Belongs to the histone-like protein H-NS family.</text>
</comment>
<accession>A0ABV0H838</accession>
<comment type="caution">
    <text evidence="6">The sequence shown here is derived from an EMBL/GenBank/DDBJ whole genome shotgun (WGS) entry which is preliminary data.</text>
</comment>
<evidence type="ECO:0000256" key="3">
    <source>
        <dbReference type="ARBA" id="ARBA00022490"/>
    </source>
</evidence>
<dbReference type="Gene3D" id="4.10.430.10">
    <property type="entry name" value="Histone-like protein H-NS, C-terminal domain"/>
    <property type="match status" value="1"/>
</dbReference>
<dbReference type="Pfam" id="PF00816">
    <property type="entry name" value="Histone_HNS"/>
    <property type="match status" value="1"/>
</dbReference>
<feature type="domain" description="DNA-binding protein H-NS-like C-terminal" evidence="5">
    <location>
        <begin position="57"/>
        <end position="102"/>
    </location>
</feature>
<dbReference type="PANTHER" id="PTHR38097">
    <property type="match status" value="1"/>
</dbReference>
<dbReference type="SMART" id="SM00528">
    <property type="entry name" value="HNS"/>
    <property type="match status" value="1"/>
</dbReference>
<evidence type="ECO:0000313" key="7">
    <source>
        <dbReference type="Proteomes" id="UP001438292"/>
    </source>
</evidence>
<evidence type="ECO:0000256" key="2">
    <source>
        <dbReference type="ARBA" id="ARBA00010610"/>
    </source>
</evidence>
<protein>
    <submittedName>
        <fullName evidence="6">H-NS histone family protein</fullName>
    </submittedName>
</protein>